<name>A0A0V0I5F6_SOLCH</name>
<proteinExistence type="predicted"/>
<feature type="transmembrane region" description="Helical" evidence="1">
    <location>
        <begin position="154"/>
        <end position="175"/>
    </location>
</feature>
<accession>A0A0V0I5F6</accession>
<dbReference type="EMBL" id="GEDG01010778">
    <property type="protein sequence ID" value="JAP27807.1"/>
    <property type="molecule type" value="Transcribed_RNA"/>
</dbReference>
<reference evidence="2" key="1">
    <citation type="submission" date="2015-12" db="EMBL/GenBank/DDBJ databases">
        <title>Gene expression during late stages of embryo sac development: a critical building block for successful pollen-pistil interactions.</title>
        <authorList>
            <person name="Liu Y."/>
            <person name="Joly V."/>
            <person name="Sabar M."/>
            <person name="Matton D.P."/>
        </authorList>
    </citation>
    <scope>NUCLEOTIDE SEQUENCE</scope>
</reference>
<feature type="transmembrane region" description="Helical" evidence="1">
    <location>
        <begin position="315"/>
        <end position="335"/>
    </location>
</feature>
<evidence type="ECO:0000256" key="1">
    <source>
        <dbReference type="SAM" id="Phobius"/>
    </source>
</evidence>
<keyword evidence="1" id="KW-0472">Membrane</keyword>
<sequence>MRKSPFYVANGSEASLSSFPLIPGSTILSTPSHIPSDFNSSLPLPDPYSNSTFLFPSAPVVDGTFDFVTVCFISGLLLLSLLSFVFIFHLRLRSRQYPHLKHFNSLWTVRLLLVFFAILWALNEVFRLNFIRRNYILPFLPPLTLNQQANLCKVHVVLSVGLFEPAFLTTLLFLVNVSIKKQSPSGIWAVIVVWPICLPLLVLQILAVFFSPLQKHLPIYLHSSSFVSTDILGNQTVLCTYPVYSSILFGGFTVAYLLAFVISCWRVISFVINRKIQVRVNLLATSFMIALPLQILCLVSLPIRPPDDPFHCVSMLVMFLAVAWCITVGEVTLVIKPIADAFAAGRASSCRLNPGTTLGYPNGDGGRMEGRS</sequence>
<feature type="transmembrane region" description="Helical" evidence="1">
    <location>
        <begin position="280"/>
        <end position="303"/>
    </location>
</feature>
<feature type="transmembrane region" description="Helical" evidence="1">
    <location>
        <begin position="187"/>
        <end position="210"/>
    </location>
</feature>
<dbReference type="PANTHER" id="PTHR34116:SF13">
    <property type="match status" value="1"/>
</dbReference>
<feature type="transmembrane region" description="Helical" evidence="1">
    <location>
        <begin position="247"/>
        <end position="268"/>
    </location>
</feature>
<evidence type="ECO:0000313" key="2">
    <source>
        <dbReference type="EMBL" id="JAP27807.1"/>
    </source>
</evidence>
<organism evidence="2">
    <name type="scientific">Solanum chacoense</name>
    <name type="common">Chaco potato</name>
    <dbReference type="NCBI Taxonomy" id="4108"/>
    <lineage>
        <taxon>Eukaryota</taxon>
        <taxon>Viridiplantae</taxon>
        <taxon>Streptophyta</taxon>
        <taxon>Embryophyta</taxon>
        <taxon>Tracheophyta</taxon>
        <taxon>Spermatophyta</taxon>
        <taxon>Magnoliopsida</taxon>
        <taxon>eudicotyledons</taxon>
        <taxon>Gunneridae</taxon>
        <taxon>Pentapetalae</taxon>
        <taxon>asterids</taxon>
        <taxon>lamiids</taxon>
        <taxon>Solanales</taxon>
        <taxon>Solanaceae</taxon>
        <taxon>Solanoideae</taxon>
        <taxon>Solaneae</taxon>
        <taxon>Solanum</taxon>
    </lineage>
</organism>
<protein>
    <submittedName>
        <fullName evidence="2">Putative ovule protein</fullName>
    </submittedName>
</protein>
<feature type="transmembrane region" description="Helical" evidence="1">
    <location>
        <begin position="102"/>
        <end position="122"/>
    </location>
</feature>
<dbReference type="PANTHER" id="PTHR34116">
    <property type="entry name" value="PLASMINOGEN ACTIVATOR INHIBITOR"/>
    <property type="match status" value="1"/>
</dbReference>
<dbReference type="AlphaFoldDB" id="A0A0V0I5F6"/>
<keyword evidence="1" id="KW-0812">Transmembrane</keyword>
<feature type="transmembrane region" description="Helical" evidence="1">
    <location>
        <begin position="67"/>
        <end position="90"/>
    </location>
</feature>
<keyword evidence="1" id="KW-1133">Transmembrane helix</keyword>